<gene>
    <name evidence="3" type="ORF">SAMN05443637_101354</name>
</gene>
<dbReference type="Gene3D" id="3.40.50.720">
    <property type="entry name" value="NAD(P)-binding Rossmann-like Domain"/>
    <property type="match status" value="1"/>
</dbReference>
<dbReference type="STRING" id="1848.SAMN05443637_101354"/>
<organism evidence="3 4">
    <name type="scientific">Pseudonocardia thermophila</name>
    <dbReference type="NCBI Taxonomy" id="1848"/>
    <lineage>
        <taxon>Bacteria</taxon>
        <taxon>Bacillati</taxon>
        <taxon>Actinomycetota</taxon>
        <taxon>Actinomycetes</taxon>
        <taxon>Pseudonocardiales</taxon>
        <taxon>Pseudonocardiaceae</taxon>
        <taxon>Pseudonocardia</taxon>
    </lineage>
</organism>
<dbReference type="Pfam" id="PF03807">
    <property type="entry name" value="F420_oxidored"/>
    <property type="match status" value="1"/>
</dbReference>
<reference evidence="3 4" key="1">
    <citation type="submission" date="2016-11" db="EMBL/GenBank/DDBJ databases">
        <authorList>
            <person name="Jaros S."/>
            <person name="Januszkiewicz K."/>
            <person name="Wedrychowicz H."/>
        </authorList>
    </citation>
    <scope>NUCLEOTIDE SEQUENCE [LARGE SCALE GENOMIC DNA]</scope>
    <source>
        <strain evidence="3 4">DSM 43832</strain>
    </source>
</reference>
<dbReference type="Gene3D" id="1.10.1040.10">
    <property type="entry name" value="N-(1-d-carboxylethyl)-l-norvaline Dehydrogenase, domain 2"/>
    <property type="match status" value="1"/>
</dbReference>
<dbReference type="InterPro" id="IPR036291">
    <property type="entry name" value="NAD(P)-bd_dom_sf"/>
</dbReference>
<evidence type="ECO:0000259" key="2">
    <source>
        <dbReference type="Pfam" id="PF09130"/>
    </source>
</evidence>
<dbReference type="InterPro" id="IPR013328">
    <property type="entry name" value="6PGD_dom2"/>
</dbReference>
<dbReference type="InterPro" id="IPR008927">
    <property type="entry name" value="6-PGluconate_DH-like_C_sf"/>
</dbReference>
<keyword evidence="4" id="KW-1185">Reference proteome</keyword>
<dbReference type="Proteomes" id="UP000184363">
    <property type="component" value="Unassembled WGS sequence"/>
</dbReference>
<dbReference type="SUPFAM" id="SSF48179">
    <property type="entry name" value="6-phosphogluconate dehydrogenase C-terminal domain-like"/>
    <property type="match status" value="1"/>
</dbReference>
<dbReference type="EMBL" id="FRAP01000001">
    <property type="protein sequence ID" value="SHJ97051.1"/>
    <property type="molecule type" value="Genomic_DNA"/>
</dbReference>
<dbReference type="SUPFAM" id="SSF51735">
    <property type="entry name" value="NAD(P)-binding Rossmann-fold domains"/>
    <property type="match status" value="1"/>
</dbReference>
<name>A0A1M6NMT7_PSETH</name>
<sequence length="281" mass="29048">MLDDRVRSLPERPVVGVLHPGAMGAAIGSALKAAASAVIWADKGRSHATAKRAELADLIAVPDVPELTRRADVVVSICPPHAALDVAREVAAAAAGDPPLYVEANAVAPQTVQAVAELFGPENVVDGAVIGPPGWTRGTTTLWLAGRCAPAVAELFAGSPFEARVLGAELGAASALKACYALQSKAIPAAWLALFATARAYGVEEALRSELDRKGSEREMTTMARRAGDRAWRWAGEMDEAAAAFAAAGLPNGFSTAAAEVYRRIAAADADELGSVWGMEG</sequence>
<evidence type="ECO:0000313" key="4">
    <source>
        <dbReference type="Proteomes" id="UP000184363"/>
    </source>
</evidence>
<dbReference type="AlphaFoldDB" id="A0A1M6NMT7"/>
<protein>
    <submittedName>
        <fullName evidence="3">3-hydroxyisobutyrate dehydrogenase</fullName>
    </submittedName>
</protein>
<evidence type="ECO:0000259" key="1">
    <source>
        <dbReference type="Pfam" id="PF03807"/>
    </source>
</evidence>
<evidence type="ECO:0000313" key="3">
    <source>
        <dbReference type="EMBL" id="SHJ97051.1"/>
    </source>
</evidence>
<dbReference type="Pfam" id="PF09130">
    <property type="entry name" value="DUF1932"/>
    <property type="match status" value="1"/>
</dbReference>
<dbReference type="InterPro" id="IPR028939">
    <property type="entry name" value="P5C_Rdtase_cat_N"/>
</dbReference>
<proteinExistence type="predicted"/>
<accession>A0A1M6NMT7</accession>
<dbReference type="InterPro" id="IPR015814">
    <property type="entry name" value="Pgluconate_DH_NAD-bd_C"/>
</dbReference>
<feature type="domain" description="Pyrroline-5-carboxylate reductase catalytic N-terminal" evidence="1">
    <location>
        <begin position="15"/>
        <end position="93"/>
    </location>
</feature>
<feature type="domain" description="Phosphogluconate dehydrogenase NAD-binding putative C-terminal" evidence="2">
    <location>
        <begin position="198"/>
        <end position="265"/>
    </location>
</feature>